<dbReference type="InterPro" id="IPR051266">
    <property type="entry name" value="CLCR"/>
</dbReference>
<dbReference type="Pfam" id="PF00092">
    <property type="entry name" value="VWA"/>
    <property type="match status" value="1"/>
</dbReference>
<sequence length="471" mass="50913" precursor="true">MSVAIDGRNSSRRLLGKFRNRLFRTLAASLALTSALVSSGSAPAQAEQLTLKVGVSSPTMLSDAKNLNHIRVALTGFAMPGTEARPPVNTSIVIDKSGSMGGQKIVQAREAAIAAIRRLNDNDIVSVVLYADSATVLVPATKATDREAIIEKIRSVNAGGSTALFAGVSKGAAEVRKFMNEDSVNRVILLSDGQANVGPQSPNELEQLGASLVKEGISVSTLGLGLGYNEDLMSRLAAAGSGNHIFIERAQDLMAVFQKEFNDLLSVIAKDFDIRVKVADGIRPVRVLNSKADISGKEIKIPLAQLYAQQERYFVIEVEVPASESGQTRDLAAVSVKYRNMFSETNDLLQNSIQVRFSDDPKKVAKDRDPETYAYCSIQLANSLNCMATELRDAGKVDEAQKLLRGNTARLAEVEDSYGAVLPAGLTKELKRNVSLNKQQATIIKDPKQWAYGRKAMRYEQAKNAAQQQAD</sequence>
<dbReference type="PANTHER" id="PTHR10579">
    <property type="entry name" value="CALCIUM-ACTIVATED CHLORIDE CHANNEL REGULATOR"/>
    <property type="match status" value="1"/>
</dbReference>
<dbReference type="SMART" id="SM00327">
    <property type="entry name" value="VWA"/>
    <property type="match status" value="1"/>
</dbReference>
<dbReference type="EMBL" id="CP036272">
    <property type="protein sequence ID" value="QDT58197.1"/>
    <property type="molecule type" value="Genomic_DNA"/>
</dbReference>
<reference evidence="3 4" key="1">
    <citation type="submission" date="2019-02" db="EMBL/GenBank/DDBJ databases">
        <title>Deep-cultivation of Planctomycetes and their phenomic and genomic characterization uncovers novel biology.</title>
        <authorList>
            <person name="Wiegand S."/>
            <person name="Jogler M."/>
            <person name="Boedeker C."/>
            <person name="Pinto D."/>
            <person name="Vollmers J."/>
            <person name="Rivas-Marin E."/>
            <person name="Kohn T."/>
            <person name="Peeters S.H."/>
            <person name="Heuer A."/>
            <person name="Rast P."/>
            <person name="Oberbeckmann S."/>
            <person name="Bunk B."/>
            <person name="Jeske O."/>
            <person name="Meyerdierks A."/>
            <person name="Storesund J.E."/>
            <person name="Kallscheuer N."/>
            <person name="Luecker S."/>
            <person name="Lage O.M."/>
            <person name="Pohl T."/>
            <person name="Merkel B.J."/>
            <person name="Hornburger P."/>
            <person name="Mueller R.-W."/>
            <person name="Bruemmer F."/>
            <person name="Labrenz M."/>
            <person name="Spormann A.M."/>
            <person name="Op den Camp H."/>
            <person name="Overmann J."/>
            <person name="Amann R."/>
            <person name="Jetten M.S.M."/>
            <person name="Mascher T."/>
            <person name="Medema M.H."/>
            <person name="Devos D.P."/>
            <person name="Kaster A.-K."/>
            <person name="Ovreas L."/>
            <person name="Rohde M."/>
            <person name="Galperin M.Y."/>
            <person name="Jogler C."/>
        </authorList>
    </citation>
    <scope>NUCLEOTIDE SEQUENCE [LARGE SCALE GENOMIC DNA]</scope>
    <source>
        <strain evidence="3 4">SV_7m_r</strain>
    </source>
</reference>
<evidence type="ECO:0000313" key="4">
    <source>
        <dbReference type="Proteomes" id="UP000315003"/>
    </source>
</evidence>
<name>A0A517SPZ5_9BACT</name>
<organism evidence="3 4">
    <name type="scientific">Stieleria bergensis</name>
    <dbReference type="NCBI Taxonomy" id="2528025"/>
    <lineage>
        <taxon>Bacteria</taxon>
        <taxon>Pseudomonadati</taxon>
        <taxon>Planctomycetota</taxon>
        <taxon>Planctomycetia</taxon>
        <taxon>Pirellulales</taxon>
        <taxon>Pirellulaceae</taxon>
        <taxon>Stieleria</taxon>
    </lineage>
</organism>
<keyword evidence="1" id="KW-0732">Signal</keyword>
<dbReference type="InterPro" id="IPR002035">
    <property type="entry name" value="VWF_A"/>
</dbReference>
<gene>
    <name evidence="3" type="ORF">SV7mr_06860</name>
</gene>
<dbReference type="Gene3D" id="3.40.50.410">
    <property type="entry name" value="von Willebrand factor, type A domain"/>
    <property type="match status" value="1"/>
</dbReference>
<dbReference type="PROSITE" id="PS50234">
    <property type="entry name" value="VWFA"/>
    <property type="match status" value="1"/>
</dbReference>
<keyword evidence="4" id="KW-1185">Reference proteome</keyword>
<feature type="domain" description="VWFA" evidence="2">
    <location>
        <begin position="89"/>
        <end position="268"/>
    </location>
</feature>
<evidence type="ECO:0000256" key="1">
    <source>
        <dbReference type="SAM" id="SignalP"/>
    </source>
</evidence>
<proteinExistence type="predicted"/>
<accession>A0A517SPZ5</accession>
<dbReference type="Proteomes" id="UP000315003">
    <property type="component" value="Chromosome"/>
</dbReference>
<dbReference type="InterPro" id="IPR036465">
    <property type="entry name" value="vWFA_dom_sf"/>
</dbReference>
<feature type="chain" id="PRO_5021855377" evidence="1">
    <location>
        <begin position="47"/>
        <end position="471"/>
    </location>
</feature>
<evidence type="ECO:0000259" key="2">
    <source>
        <dbReference type="PROSITE" id="PS50234"/>
    </source>
</evidence>
<protein>
    <submittedName>
        <fullName evidence="3">von Willebrand factor type A domain protein</fullName>
    </submittedName>
</protein>
<feature type="signal peptide" evidence="1">
    <location>
        <begin position="1"/>
        <end position="46"/>
    </location>
</feature>
<dbReference type="RefSeq" id="WP_145269174.1">
    <property type="nucleotide sequence ID" value="NZ_CP036272.1"/>
</dbReference>
<dbReference type="SUPFAM" id="SSF53300">
    <property type="entry name" value="vWA-like"/>
    <property type="match status" value="1"/>
</dbReference>
<dbReference type="AlphaFoldDB" id="A0A517SPZ5"/>
<evidence type="ECO:0000313" key="3">
    <source>
        <dbReference type="EMBL" id="QDT58197.1"/>
    </source>
</evidence>
<dbReference type="OrthoDB" id="9805121at2"/>
<dbReference type="PANTHER" id="PTHR10579:SF43">
    <property type="entry name" value="ZINC FINGER (C3HC4-TYPE RING FINGER) FAMILY PROTEIN"/>
    <property type="match status" value="1"/>
</dbReference>